<organism evidence="1 2">
    <name type="scientific">Liparis tanakae</name>
    <name type="common">Tanaka's snailfish</name>
    <dbReference type="NCBI Taxonomy" id="230148"/>
    <lineage>
        <taxon>Eukaryota</taxon>
        <taxon>Metazoa</taxon>
        <taxon>Chordata</taxon>
        <taxon>Craniata</taxon>
        <taxon>Vertebrata</taxon>
        <taxon>Euteleostomi</taxon>
        <taxon>Actinopterygii</taxon>
        <taxon>Neopterygii</taxon>
        <taxon>Teleostei</taxon>
        <taxon>Neoteleostei</taxon>
        <taxon>Acanthomorphata</taxon>
        <taxon>Eupercaria</taxon>
        <taxon>Perciformes</taxon>
        <taxon>Cottioidei</taxon>
        <taxon>Cottales</taxon>
        <taxon>Liparidae</taxon>
        <taxon>Liparis</taxon>
    </lineage>
</organism>
<dbReference type="EMBL" id="SRLO01007715">
    <property type="protein sequence ID" value="TNN27798.1"/>
    <property type="molecule type" value="Genomic_DNA"/>
</dbReference>
<dbReference type="AlphaFoldDB" id="A0A4Z2EGB6"/>
<reference evidence="1 2" key="1">
    <citation type="submission" date="2019-03" db="EMBL/GenBank/DDBJ databases">
        <title>First draft genome of Liparis tanakae, snailfish: a comprehensive survey of snailfish specific genes.</title>
        <authorList>
            <person name="Kim W."/>
            <person name="Song I."/>
            <person name="Jeong J.-H."/>
            <person name="Kim D."/>
            <person name="Kim S."/>
            <person name="Ryu S."/>
            <person name="Song J.Y."/>
            <person name="Lee S.K."/>
        </authorList>
    </citation>
    <scope>NUCLEOTIDE SEQUENCE [LARGE SCALE GENOMIC DNA]</scope>
    <source>
        <tissue evidence="1">Muscle</tissue>
    </source>
</reference>
<proteinExistence type="predicted"/>
<dbReference type="Proteomes" id="UP000314294">
    <property type="component" value="Unassembled WGS sequence"/>
</dbReference>
<name>A0A4Z2EGB6_9TELE</name>
<gene>
    <name evidence="1" type="ORF">EYF80_062055</name>
</gene>
<evidence type="ECO:0000313" key="1">
    <source>
        <dbReference type="EMBL" id="TNN27798.1"/>
    </source>
</evidence>
<comment type="caution">
    <text evidence="1">The sequence shown here is derived from an EMBL/GenBank/DDBJ whole genome shotgun (WGS) entry which is preliminary data.</text>
</comment>
<sequence length="120" mass="12891">METLRCMLLVHLRPRQQGGHEWCPGGRSFIRGEGLHSGGGASFGGRGVRLILGASRGPGEPEEVIAVNISLEERGGGGGGVSDPAVASYPTLQRARQRLKDLLFIEHRLLQQRHSSGVQD</sequence>
<accession>A0A4Z2EGB6</accession>
<evidence type="ECO:0000313" key="2">
    <source>
        <dbReference type="Proteomes" id="UP000314294"/>
    </source>
</evidence>
<protein>
    <submittedName>
        <fullName evidence="1">Uncharacterized protein</fullName>
    </submittedName>
</protein>
<keyword evidence="2" id="KW-1185">Reference proteome</keyword>